<dbReference type="InterPro" id="IPR050226">
    <property type="entry name" value="NagZ_Beta-hexosaminidase"/>
</dbReference>
<dbReference type="PANTHER" id="PTHR30480">
    <property type="entry name" value="BETA-HEXOSAMINIDASE-RELATED"/>
    <property type="match status" value="1"/>
</dbReference>
<dbReference type="GO" id="GO:0004553">
    <property type="term" value="F:hydrolase activity, hydrolyzing O-glycosyl compounds"/>
    <property type="evidence" value="ECO:0007669"/>
    <property type="project" value="InterPro"/>
</dbReference>
<keyword evidence="2" id="KW-0378">Hydrolase</keyword>
<organism evidence="5 6">
    <name type="scientific">Vallitalea pronyensis</name>
    <dbReference type="NCBI Taxonomy" id="1348613"/>
    <lineage>
        <taxon>Bacteria</taxon>
        <taxon>Bacillati</taxon>
        <taxon>Bacillota</taxon>
        <taxon>Clostridia</taxon>
        <taxon>Lachnospirales</taxon>
        <taxon>Vallitaleaceae</taxon>
        <taxon>Vallitalea</taxon>
    </lineage>
</organism>
<evidence type="ECO:0000259" key="4">
    <source>
        <dbReference type="Pfam" id="PF00933"/>
    </source>
</evidence>
<dbReference type="Gene3D" id="3.20.20.300">
    <property type="entry name" value="Glycoside hydrolase, family 3, N-terminal domain"/>
    <property type="match status" value="1"/>
</dbReference>
<dbReference type="Proteomes" id="UP000683246">
    <property type="component" value="Chromosome"/>
</dbReference>
<reference evidence="5" key="1">
    <citation type="submission" date="2020-07" db="EMBL/GenBank/DDBJ databases">
        <title>Vallitalea pronyensis genome.</title>
        <authorList>
            <person name="Postec A."/>
        </authorList>
    </citation>
    <scope>NUCLEOTIDE SEQUENCE</scope>
    <source>
        <strain evidence="5">FatNI3</strain>
    </source>
</reference>
<dbReference type="KEGG" id="vpy:HZI73_18715"/>
<feature type="domain" description="Glycoside hydrolase family 3 N-terminal" evidence="4">
    <location>
        <begin position="18"/>
        <end position="375"/>
    </location>
</feature>
<dbReference type="EMBL" id="CP058649">
    <property type="protein sequence ID" value="QUI24198.1"/>
    <property type="molecule type" value="Genomic_DNA"/>
</dbReference>
<evidence type="ECO:0000256" key="1">
    <source>
        <dbReference type="ARBA" id="ARBA00005336"/>
    </source>
</evidence>
<name>A0A8J8MMX6_9FIRM</name>
<dbReference type="PANTHER" id="PTHR30480:SF8">
    <property type="entry name" value="PUTATIVE (AFU_ORTHOLOGUE AFUA_8G04060)-RELATED"/>
    <property type="match status" value="1"/>
</dbReference>
<dbReference type="Gene3D" id="3.40.50.1700">
    <property type="entry name" value="Glycoside hydrolase family 3 C-terminal domain"/>
    <property type="match status" value="1"/>
</dbReference>
<dbReference type="AlphaFoldDB" id="A0A8J8MMX6"/>
<dbReference type="PRINTS" id="PR00133">
    <property type="entry name" value="GLHYDRLASE3"/>
</dbReference>
<dbReference type="InterPro" id="IPR001764">
    <property type="entry name" value="Glyco_hydro_3_N"/>
</dbReference>
<dbReference type="RefSeq" id="WP_212694892.1">
    <property type="nucleotide sequence ID" value="NZ_CP058649.1"/>
</dbReference>
<dbReference type="Pfam" id="PF00933">
    <property type="entry name" value="Glyco_hydro_3"/>
    <property type="match status" value="1"/>
</dbReference>
<gene>
    <name evidence="5" type="ORF">HZI73_18715</name>
</gene>
<dbReference type="GO" id="GO:0009254">
    <property type="term" value="P:peptidoglycan turnover"/>
    <property type="evidence" value="ECO:0007669"/>
    <property type="project" value="TreeGrafter"/>
</dbReference>
<protein>
    <recommendedName>
        <fullName evidence="4">Glycoside hydrolase family 3 N-terminal domain-containing protein</fullName>
    </recommendedName>
</protein>
<dbReference type="InterPro" id="IPR036962">
    <property type="entry name" value="Glyco_hydro_3_N_sf"/>
</dbReference>
<dbReference type="InterPro" id="IPR036881">
    <property type="entry name" value="Glyco_hydro_3_C_sf"/>
</dbReference>
<comment type="similarity">
    <text evidence="1">Belongs to the glycosyl hydrolase 3 family.</text>
</comment>
<dbReference type="SUPFAM" id="SSF51445">
    <property type="entry name" value="(Trans)glycosidases"/>
    <property type="match status" value="1"/>
</dbReference>
<sequence length="578" mass="64345">MEKCQKQIWVDNIFEKLTLEQKVGQLMVFGFAGPVITPHIIEMIKTYHVGGFRIAQKFHGGYDSKEGAHPSLFKEPDSKSYDRPGTFKAKRVACTPQEYATTLNTLRDLAMEHNDGVPLHFTFDQEGEGADFLFGQRLFPFPMGLAATKEPEMAYKVALSLGKQARALGANMIHSPVLDVNTNPLNPEIGPRAYSDKTDTVIAYAKESIRGFNEMHIISTGKHFPGRGDSVQDAHFGLPVIDLSKAELMEKHIRPYRELIKAGLPAIMAAFTAYPSLDPSHDPAATSRAIITGLLREELGFKGVITTDNISMHGLLDRYEVGEAVVRSLLAGCDLILCRNETPVNKYIIGCVIEAVKTGRYSMDMLDASVMRILKMRYDMGLADNGGKVNASEAGLPFYDEEIMAVAREAAEKSVTVLRDKGGLLPVSKDKKVLLIEQTHHFHSFINNMYVHPGVLWEEMLKHSDHVSVVVVKEKVSKACIERIKGRLKHEKYDLIVTTSYYNYRTHANMMEVMDLLCHQEAPVIVVSNTPYEKFGVPKHVNTAIVSFCPSGRENIKAIADVIYGSISANHGLELEKH</sequence>
<keyword evidence="3" id="KW-0326">Glycosidase</keyword>
<dbReference type="GO" id="GO:0005975">
    <property type="term" value="P:carbohydrate metabolic process"/>
    <property type="evidence" value="ECO:0007669"/>
    <property type="project" value="InterPro"/>
</dbReference>
<evidence type="ECO:0000256" key="3">
    <source>
        <dbReference type="ARBA" id="ARBA00023295"/>
    </source>
</evidence>
<accession>A0A8J8MMX6</accession>
<keyword evidence="6" id="KW-1185">Reference proteome</keyword>
<evidence type="ECO:0000313" key="5">
    <source>
        <dbReference type="EMBL" id="QUI24198.1"/>
    </source>
</evidence>
<evidence type="ECO:0000256" key="2">
    <source>
        <dbReference type="ARBA" id="ARBA00022801"/>
    </source>
</evidence>
<proteinExistence type="inferred from homology"/>
<dbReference type="InterPro" id="IPR017853">
    <property type="entry name" value="GH"/>
</dbReference>
<evidence type="ECO:0000313" key="6">
    <source>
        <dbReference type="Proteomes" id="UP000683246"/>
    </source>
</evidence>